<evidence type="ECO:0000313" key="8">
    <source>
        <dbReference type="Proteomes" id="UP000184546"/>
    </source>
</evidence>
<proteinExistence type="predicted"/>
<evidence type="ECO:0000313" key="7">
    <source>
        <dbReference type="EMBL" id="OJJ98382.1"/>
    </source>
</evidence>
<dbReference type="OMA" id="HIGQENC"/>
<evidence type="ECO:0000259" key="6">
    <source>
        <dbReference type="Pfam" id="PF01284"/>
    </source>
</evidence>
<feature type="transmembrane region" description="Helical" evidence="5">
    <location>
        <begin position="75"/>
        <end position="99"/>
    </location>
</feature>
<dbReference type="InterPro" id="IPR008253">
    <property type="entry name" value="Marvel"/>
</dbReference>
<dbReference type="GO" id="GO:0016020">
    <property type="term" value="C:membrane"/>
    <property type="evidence" value="ECO:0007669"/>
    <property type="project" value="UniProtKB-SubCell"/>
</dbReference>
<evidence type="ECO:0000256" key="3">
    <source>
        <dbReference type="ARBA" id="ARBA00022989"/>
    </source>
</evidence>
<dbReference type="OrthoDB" id="20872at2759"/>
<evidence type="ECO:0000256" key="2">
    <source>
        <dbReference type="ARBA" id="ARBA00022692"/>
    </source>
</evidence>
<sequence>MESLFNHPLGLVSYFPRVIQFISSVIVLGITAWAVQETKNLTVIYSLVISVLSLVVASAALLFSCMIKRQRWHIWPILITDGVMSYLWLVAFVFLAQNFNAVSCRVILWNGLTACSRKYAAEAFSFIAFFCALVALGLDIGYIYWAKPKISAPMQERGREDQLGQNLANAGVM</sequence>
<gene>
    <name evidence="7" type="ORF">ASPACDRAFT_44885</name>
</gene>
<dbReference type="STRING" id="690307.A0A1L9WQF1"/>
<dbReference type="Proteomes" id="UP000184546">
    <property type="component" value="Unassembled WGS sequence"/>
</dbReference>
<protein>
    <recommendedName>
        <fullName evidence="6">MARVEL domain-containing protein</fullName>
    </recommendedName>
</protein>
<name>A0A1L9WQF1_ASPA1</name>
<dbReference type="PANTHER" id="PTHR39608:SF2">
    <property type="entry name" value="MARVEL DOMAIN-CONTAINING PROTEIN"/>
    <property type="match status" value="1"/>
</dbReference>
<dbReference type="VEuPathDB" id="FungiDB:ASPACDRAFT_44885"/>
<organism evidence="7 8">
    <name type="scientific">Aspergillus aculeatus (strain ATCC 16872 / CBS 172.66 / WB 5094)</name>
    <dbReference type="NCBI Taxonomy" id="690307"/>
    <lineage>
        <taxon>Eukaryota</taxon>
        <taxon>Fungi</taxon>
        <taxon>Dikarya</taxon>
        <taxon>Ascomycota</taxon>
        <taxon>Pezizomycotina</taxon>
        <taxon>Eurotiomycetes</taxon>
        <taxon>Eurotiomycetidae</taxon>
        <taxon>Eurotiales</taxon>
        <taxon>Aspergillaceae</taxon>
        <taxon>Aspergillus</taxon>
        <taxon>Aspergillus subgen. Circumdati</taxon>
    </lineage>
</organism>
<dbReference type="RefSeq" id="XP_020054722.1">
    <property type="nucleotide sequence ID" value="XM_020201504.1"/>
</dbReference>
<comment type="subcellular location">
    <subcellularLocation>
        <location evidence="1">Membrane</location>
        <topology evidence="1">Multi-pass membrane protein</topology>
    </subcellularLocation>
</comment>
<keyword evidence="3 5" id="KW-1133">Transmembrane helix</keyword>
<dbReference type="EMBL" id="KV878980">
    <property type="protein sequence ID" value="OJJ98382.1"/>
    <property type="molecule type" value="Genomic_DNA"/>
</dbReference>
<keyword evidence="4 5" id="KW-0472">Membrane</keyword>
<keyword evidence="8" id="KW-1185">Reference proteome</keyword>
<dbReference type="PANTHER" id="PTHR39608">
    <property type="entry name" value="INTEGRAL MEMBRANE PROTEIN (AFU_ORTHOLOGUE AFUA_5G08640)"/>
    <property type="match status" value="1"/>
</dbReference>
<reference evidence="8" key="1">
    <citation type="journal article" date="2017" name="Genome Biol.">
        <title>Comparative genomics reveals high biological diversity and specific adaptations in the industrially and medically important fungal genus Aspergillus.</title>
        <authorList>
            <person name="de Vries R.P."/>
            <person name="Riley R."/>
            <person name="Wiebenga A."/>
            <person name="Aguilar-Osorio G."/>
            <person name="Amillis S."/>
            <person name="Uchima C.A."/>
            <person name="Anderluh G."/>
            <person name="Asadollahi M."/>
            <person name="Askin M."/>
            <person name="Barry K."/>
            <person name="Battaglia E."/>
            <person name="Bayram O."/>
            <person name="Benocci T."/>
            <person name="Braus-Stromeyer S.A."/>
            <person name="Caldana C."/>
            <person name="Canovas D."/>
            <person name="Cerqueira G.C."/>
            <person name="Chen F."/>
            <person name="Chen W."/>
            <person name="Choi C."/>
            <person name="Clum A."/>
            <person name="Dos Santos R.A."/>
            <person name="Damasio A.R."/>
            <person name="Diallinas G."/>
            <person name="Emri T."/>
            <person name="Fekete E."/>
            <person name="Flipphi M."/>
            <person name="Freyberg S."/>
            <person name="Gallo A."/>
            <person name="Gournas C."/>
            <person name="Habgood R."/>
            <person name="Hainaut M."/>
            <person name="Harispe M.L."/>
            <person name="Henrissat B."/>
            <person name="Hilden K.S."/>
            <person name="Hope R."/>
            <person name="Hossain A."/>
            <person name="Karabika E."/>
            <person name="Karaffa L."/>
            <person name="Karanyi Z."/>
            <person name="Krasevec N."/>
            <person name="Kuo A."/>
            <person name="Kusch H."/>
            <person name="LaButti K."/>
            <person name="Lagendijk E.L."/>
            <person name="Lapidus A."/>
            <person name="Levasseur A."/>
            <person name="Lindquist E."/>
            <person name="Lipzen A."/>
            <person name="Logrieco A.F."/>
            <person name="MacCabe A."/>
            <person name="Maekelae M.R."/>
            <person name="Malavazi I."/>
            <person name="Melin P."/>
            <person name="Meyer V."/>
            <person name="Mielnichuk N."/>
            <person name="Miskei M."/>
            <person name="Molnar A.P."/>
            <person name="Mule G."/>
            <person name="Ngan C.Y."/>
            <person name="Orejas M."/>
            <person name="Orosz E."/>
            <person name="Ouedraogo J.P."/>
            <person name="Overkamp K.M."/>
            <person name="Park H.-S."/>
            <person name="Perrone G."/>
            <person name="Piumi F."/>
            <person name="Punt P.J."/>
            <person name="Ram A.F."/>
            <person name="Ramon A."/>
            <person name="Rauscher S."/>
            <person name="Record E."/>
            <person name="Riano-Pachon D.M."/>
            <person name="Robert V."/>
            <person name="Roehrig J."/>
            <person name="Ruller R."/>
            <person name="Salamov A."/>
            <person name="Salih N.S."/>
            <person name="Samson R.A."/>
            <person name="Sandor E."/>
            <person name="Sanguinetti M."/>
            <person name="Schuetze T."/>
            <person name="Sepcic K."/>
            <person name="Shelest E."/>
            <person name="Sherlock G."/>
            <person name="Sophianopoulou V."/>
            <person name="Squina F.M."/>
            <person name="Sun H."/>
            <person name="Susca A."/>
            <person name="Todd R.B."/>
            <person name="Tsang A."/>
            <person name="Unkles S.E."/>
            <person name="van de Wiele N."/>
            <person name="van Rossen-Uffink D."/>
            <person name="Oliveira J.V."/>
            <person name="Vesth T.C."/>
            <person name="Visser J."/>
            <person name="Yu J.-H."/>
            <person name="Zhou M."/>
            <person name="Andersen M.R."/>
            <person name="Archer D.B."/>
            <person name="Baker S.E."/>
            <person name="Benoit I."/>
            <person name="Brakhage A.A."/>
            <person name="Braus G.H."/>
            <person name="Fischer R."/>
            <person name="Frisvad J.C."/>
            <person name="Goldman G.H."/>
            <person name="Houbraken J."/>
            <person name="Oakley B."/>
            <person name="Pocsi I."/>
            <person name="Scazzocchio C."/>
            <person name="Seiboth B."/>
            <person name="vanKuyk P.A."/>
            <person name="Wortman J."/>
            <person name="Dyer P.S."/>
            <person name="Grigoriev I.V."/>
        </authorList>
    </citation>
    <scope>NUCLEOTIDE SEQUENCE [LARGE SCALE GENOMIC DNA]</scope>
    <source>
        <strain evidence="8">ATCC 16872 / CBS 172.66 / WB 5094</strain>
    </source>
</reference>
<feature type="domain" description="MARVEL" evidence="6">
    <location>
        <begin position="14"/>
        <end position="136"/>
    </location>
</feature>
<dbReference type="Pfam" id="PF01284">
    <property type="entry name" value="MARVEL"/>
    <property type="match status" value="1"/>
</dbReference>
<keyword evidence="2 5" id="KW-0812">Transmembrane</keyword>
<dbReference type="GeneID" id="30975318"/>
<evidence type="ECO:0000256" key="5">
    <source>
        <dbReference type="SAM" id="Phobius"/>
    </source>
</evidence>
<feature type="transmembrane region" description="Helical" evidence="5">
    <location>
        <begin position="41"/>
        <end position="63"/>
    </location>
</feature>
<evidence type="ECO:0000256" key="4">
    <source>
        <dbReference type="ARBA" id="ARBA00023136"/>
    </source>
</evidence>
<feature type="transmembrane region" description="Helical" evidence="5">
    <location>
        <begin position="119"/>
        <end position="145"/>
    </location>
</feature>
<accession>A0A1L9WQF1</accession>
<dbReference type="AlphaFoldDB" id="A0A1L9WQF1"/>
<feature type="transmembrane region" description="Helical" evidence="5">
    <location>
        <begin position="12"/>
        <end position="35"/>
    </location>
</feature>
<evidence type="ECO:0000256" key="1">
    <source>
        <dbReference type="ARBA" id="ARBA00004141"/>
    </source>
</evidence>